<dbReference type="EMBL" id="REGN01000539">
    <property type="protein sequence ID" value="RNA41157.1"/>
    <property type="molecule type" value="Genomic_DNA"/>
</dbReference>
<name>A0A3M7SZK7_BRAPC</name>
<evidence type="ECO:0000313" key="2">
    <source>
        <dbReference type="Proteomes" id="UP000276133"/>
    </source>
</evidence>
<accession>A0A3M7SZK7</accession>
<proteinExistence type="predicted"/>
<gene>
    <name evidence="1" type="ORF">BpHYR1_051744</name>
</gene>
<evidence type="ECO:0000313" key="1">
    <source>
        <dbReference type="EMBL" id="RNA41157.1"/>
    </source>
</evidence>
<organism evidence="1 2">
    <name type="scientific">Brachionus plicatilis</name>
    <name type="common">Marine rotifer</name>
    <name type="synonym">Brachionus muelleri</name>
    <dbReference type="NCBI Taxonomy" id="10195"/>
    <lineage>
        <taxon>Eukaryota</taxon>
        <taxon>Metazoa</taxon>
        <taxon>Spiralia</taxon>
        <taxon>Gnathifera</taxon>
        <taxon>Rotifera</taxon>
        <taxon>Eurotatoria</taxon>
        <taxon>Monogononta</taxon>
        <taxon>Pseudotrocha</taxon>
        <taxon>Ploima</taxon>
        <taxon>Brachionidae</taxon>
        <taxon>Brachionus</taxon>
    </lineage>
</organism>
<sequence length="70" mass="8212">MRMSFDSGLQSVVPPFKVIMFILYFFSSTKSQLGVPSFLLREDLIKFRPSFKFKFKSPNKHDKSSIIYLI</sequence>
<reference evidence="1 2" key="1">
    <citation type="journal article" date="2018" name="Sci. Rep.">
        <title>Genomic signatures of local adaptation to the degree of environmental predictability in rotifers.</title>
        <authorList>
            <person name="Franch-Gras L."/>
            <person name="Hahn C."/>
            <person name="Garcia-Roger E.M."/>
            <person name="Carmona M.J."/>
            <person name="Serra M."/>
            <person name="Gomez A."/>
        </authorList>
    </citation>
    <scope>NUCLEOTIDE SEQUENCE [LARGE SCALE GENOMIC DNA]</scope>
    <source>
        <strain evidence="1">HYR1</strain>
    </source>
</reference>
<comment type="caution">
    <text evidence="1">The sequence shown here is derived from an EMBL/GenBank/DDBJ whole genome shotgun (WGS) entry which is preliminary data.</text>
</comment>
<dbReference type="AlphaFoldDB" id="A0A3M7SZK7"/>
<dbReference type="Proteomes" id="UP000276133">
    <property type="component" value="Unassembled WGS sequence"/>
</dbReference>
<keyword evidence="2" id="KW-1185">Reference proteome</keyword>
<protein>
    <submittedName>
        <fullName evidence="1">Uncharacterized protein</fullName>
    </submittedName>
</protein>